<evidence type="ECO:0008006" key="4">
    <source>
        <dbReference type="Google" id="ProtNLM"/>
    </source>
</evidence>
<proteinExistence type="predicted"/>
<gene>
    <name evidence="2" type="ORF">B9N56_07475</name>
</gene>
<comment type="caution">
    <text evidence="2">The sequence shown here is derived from an EMBL/GenBank/DDBJ whole genome shotgun (WGS) entry which is preliminary data.</text>
</comment>
<dbReference type="AlphaFoldDB" id="A0A233VWY8"/>
<sequence length="133" mass="14387">MKKILKILQLVAAIILALIPKVIAKPCMVMPGKMPMKCFHMSNAVTVVAVSIVILLVIAYIIKDEKIEWGINIAVPVLAIDSFLLAKFVIGGCKHAGAACQMKTIPAISFCSIILAIISIAYLVVLKKSIDER</sequence>
<accession>A0A233VWY8</accession>
<evidence type="ECO:0000313" key="2">
    <source>
        <dbReference type="EMBL" id="OXZ36921.1"/>
    </source>
</evidence>
<keyword evidence="1" id="KW-1133">Transmembrane helix</keyword>
<dbReference type="Proteomes" id="UP000215361">
    <property type="component" value="Unassembled WGS sequence"/>
</dbReference>
<evidence type="ECO:0000313" key="3">
    <source>
        <dbReference type="Proteomes" id="UP000215361"/>
    </source>
</evidence>
<dbReference type="Pfam" id="PF14387">
    <property type="entry name" value="DUF4418"/>
    <property type="match status" value="1"/>
</dbReference>
<organism evidence="2 3">
    <name type="scientific">Finegoldia magna</name>
    <name type="common">Peptostreptococcus magnus</name>
    <dbReference type="NCBI Taxonomy" id="1260"/>
    <lineage>
        <taxon>Bacteria</taxon>
        <taxon>Bacillati</taxon>
        <taxon>Bacillota</taxon>
        <taxon>Tissierellia</taxon>
        <taxon>Tissierellales</taxon>
        <taxon>Peptoniphilaceae</taxon>
        <taxon>Finegoldia</taxon>
    </lineage>
</organism>
<keyword evidence="1" id="KW-0812">Transmembrane</keyword>
<dbReference type="InterPro" id="IPR025531">
    <property type="entry name" value="DUF4418"/>
</dbReference>
<dbReference type="RefSeq" id="WP_002839630.1">
    <property type="nucleotide sequence ID" value="NZ_NDYI01000022.1"/>
</dbReference>
<feature type="transmembrane region" description="Helical" evidence="1">
    <location>
        <begin position="69"/>
        <end position="90"/>
    </location>
</feature>
<feature type="transmembrane region" description="Helical" evidence="1">
    <location>
        <begin position="105"/>
        <end position="125"/>
    </location>
</feature>
<keyword evidence="1" id="KW-0472">Membrane</keyword>
<protein>
    <recommendedName>
        <fullName evidence="4">DUF4418 family protein</fullName>
    </recommendedName>
</protein>
<feature type="transmembrane region" description="Helical" evidence="1">
    <location>
        <begin position="40"/>
        <end position="62"/>
    </location>
</feature>
<evidence type="ECO:0000256" key="1">
    <source>
        <dbReference type="SAM" id="Phobius"/>
    </source>
</evidence>
<name>A0A233VWY8_FINMA</name>
<dbReference type="EMBL" id="NDYI01000022">
    <property type="protein sequence ID" value="OXZ36921.1"/>
    <property type="molecule type" value="Genomic_DNA"/>
</dbReference>
<reference evidence="3" key="1">
    <citation type="submission" date="2017-04" db="EMBL/GenBank/DDBJ databases">
        <title>Finegoldia magna isolated from orthopedic joint implant-associated infections.</title>
        <authorList>
            <person name="Bjorklund S."/>
            <person name="Bruggemann H."/>
            <person name="Jensen A."/>
            <person name="Hellmark B."/>
            <person name="Soderquist B."/>
        </authorList>
    </citation>
    <scope>NUCLEOTIDE SEQUENCE [LARGE SCALE GENOMIC DNA]</scope>
    <source>
        <strain evidence="3">08T492</strain>
    </source>
</reference>